<keyword evidence="2" id="KW-1185">Reference proteome</keyword>
<evidence type="ECO:0000313" key="2">
    <source>
        <dbReference type="Proteomes" id="UP000235672"/>
    </source>
</evidence>
<organism evidence="1 2">
    <name type="scientific">Hyaloscypha hepaticicola</name>
    <dbReference type="NCBI Taxonomy" id="2082293"/>
    <lineage>
        <taxon>Eukaryota</taxon>
        <taxon>Fungi</taxon>
        <taxon>Dikarya</taxon>
        <taxon>Ascomycota</taxon>
        <taxon>Pezizomycotina</taxon>
        <taxon>Leotiomycetes</taxon>
        <taxon>Helotiales</taxon>
        <taxon>Hyaloscyphaceae</taxon>
        <taxon>Hyaloscypha</taxon>
    </lineage>
</organism>
<dbReference type="Proteomes" id="UP000235672">
    <property type="component" value="Unassembled WGS sequence"/>
</dbReference>
<proteinExistence type="predicted"/>
<reference evidence="1 2" key="1">
    <citation type="submission" date="2016-05" db="EMBL/GenBank/DDBJ databases">
        <title>A degradative enzymes factory behind the ericoid mycorrhizal symbiosis.</title>
        <authorList>
            <consortium name="DOE Joint Genome Institute"/>
            <person name="Martino E."/>
            <person name="Morin E."/>
            <person name="Grelet G."/>
            <person name="Kuo A."/>
            <person name="Kohler A."/>
            <person name="Daghino S."/>
            <person name="Barry K."/>
            <person name="Choi C."/>
            <person name="Cichocki N."/>
            <person name="Clum A."/>
            <person name="Copeland A."/>
            <person name="Hainaut M."/>
            <person name="Haridas S."/>
            <person name="Labutti K."/>
            <person name="Lindquist E."/>
            <person name="Lipzen A."/>
            <person name="Khouja H.-R."/>
            <person name="Murat C."/>
            <person name="Ohm R."/>
            <person name="Olson A."/>
            <person name="Spatafora J."/>
            <person name="Veneault-Fourrey C."/>
            <person name="Henrissat B."/>
            <person name="Grigoriev I."/>
            <person name="Martin F."/>
            <person name="Perotto S."/>
        </authorList>
    </citation>
    <scope>NUCLEOTIDE SEQUENCE [LARGE SCALE GENOMIC DNA]</scope>
    <source>
        <strain evidence="1 2">UAMH 7357</strain>
    </source>
</reference>
<name>A0A2J6Q5E3_9HELO</name>
<sequence length="190" mass="21492">MAMIALLSAPHRIRGTVRSFSDSASPRVLSEQVNQFYLVSTQISHEYAEVRIFLFVPKSNPISKSTQGIKAQLGRLILLLETNTLMSEIPRFFSTETSFLVSFSALFPYANLIDTAKPPCVWITASRRQFLSSLRLWKRLQLAILLRGDHTTVFLVKGHEDNVNNKPKGFNEGRGRQLMSQLNCHGISRL</sequence>
<dbReference type="EMBL" id="KZ613480">
    <property type="protein sequence ID" value="PMD21507.1"/>
    <property type="molecule type" value="Genomic_DNA"/>
</dbReference>
<accession>A0A2J6Q5E3</accession>
<dbReference type="AlphaFoldDB" id="A0A2J6Q5E3"/>
<evidence type="ECO:0000313" key="1">
    <source>
        <dbReference type="EMBL" id="PMD21507.1"/>
    </source>
</evidence>
<gene>
    <name evidence="1" type="ORF">NA56DRAFT_703146</name>
</gene>
<protein>
    <submittedName>
        <fullName evidence="1">Uncharacterized protein</fullName>
    </submittedName>
</protein>